<dbReference type="Proteomes" id="UP001187531">
    <property type="component" value="Unassembled WGS sequence"/>
</dbReference>
<reference evidence="2" key="1">
    <citation type="submission" date="2023-07" db="EMBL/GenBank/DDBJ databases">
        <title>Chromosome-level genome assembly of Artemia franciscana.</title>
        <authorList>
            <person name="Jo E."/>
        </authorList>
    </citation>
    <scope>NUCLEOTIDE SEQUENCE</scope>
    <source>
        <tissue evidence="2">Whole body</tissue>
    </source>
</reference>
<evidence type="ECO:0000313" key="3">
    <source>
        <dbReference type="Proteomes" id="UP001187531"/>
    </source>
</evidence>
<dbReference type="EMBL" id="JAVRJZ010000002">
    <property type="protein sequence ID" value="KAK2726030.1"/>
    <property type="molecule type" value="Genomic_DNA"/>
</dbReference>
<feature type="compositionally biased region" description="Basic and acidic residues" evidence="1">
    <location>
        <begin position="490"/>
        <end position="504"/>
    </location>
</feature>
<dbReference type="GO" id="GO:0070286">
    <property type="term" value="P:axonemal dynein complex assembly"/>
    <property type="evidence" value="ECO:0007669"/>
    <property type="project" value="InterPro"/>
</dbReference>
<dbReference type="AlphaFoldDB" id="A0AA88LL28"/>
<organism evidence="2 3">
    <name type="scientific">Artemia franciscana</name>
    <name type="common">Brine shrimp</name>
    <name type="synonym">Artemia sanfranciscana</name>
    <dbReference type="NCBI Taxonomy" id="6661"/>
    <lineage>
        <taxon>Eukaryota</taxon>
        <taxon>Metazoa</taxon>
        <taxon>Ecdysozoa</taxon>
        <taxon>Arthropoda</taxon>
        <taxon>Crustacea</taxon>
        <taxon>Branchiopoda</taxon>
        <taxon>Anostraca</taxon>
        <taxon>Artemiidae</taxon>
        <taxon>Artemia</taxon>
    </lineage>
</organism>
<evidence type="ECO:0000256" key="1">
    <source>
        <dbReference type="SAM" id="MobiDB-lite"/>
    </source>
</evidence>
<dbReference type="GO" id="GO:0003352">
    <property type="term" value="P:regulation of cilium movement"/>
    <property type="evidence" value="ECO:0007669"/>
    <property type="project" value="TreeGrafter"/>
</dbReference>
<protein>
    <submittedName>
        <fullName evidence="2">Uncharacterized protein</fullName>
    </submittedName>
</protein>
<dbReference type="GO" id="GO:0005858">
    <property type="term" value="C:axonemal dynein complex"/>
    <property type="evidence" value="ECO:0007669"/>
    <property type="project" value="InterPro"/>
</dbReference>
<name>A0AA88LL28_ARTSF</name>
<feature type="compositionally biased region" description="Basic and acidic residues" evidence="1">
    <location>
        <begin position="463"/>
        <end position="482"/>
    </location>
</feature>
<proteinExistence type="predicted"/>
<dbReference type="PANTHER" id="PTHR21625">
    <property type="entry name" value="NYD-SP28 PROTEIN"/>
    <property type="match status" value="1"/>
</dbReference>
<accession>A0AA88LL28</accession>
<gene>
    <name evidence="2" type="ORF">QYM36_000477</name>
</gene>
<dbReference type="InterPro" id="IPR039750">
    <property type="entry name" value="DRC1/DRC2"/>
</dbReference>
<keyword evidence="3" id="KW-1185">Reference proteome</keyword>
<feature type="region of interest" description="Disordered" evidence="1">
    <location>
        <begin position="457"/>
        <end position="504"/>
    </location>
</feature>
<dbReference type="GO" id="GO:0060285">
    <property type="term" value="P:cilium-dependent cell motility"/>
    <property type="evidence" value="ECO:0007669"/>
    <property type="project" value="TreeGrafter"/>
</dbReference>
<comment type="caution">
    <text evidence="2">The sequence shown here is derived from an EMBL/GenBank/DDBJ whole genome shotgun (WGS) entry which is preliminary data.</text>
</comment>
<sequence>MFNTGGIFRAQCESHIRSAMWKVKLRSRNSNWMKKPERDNAEWQEYDVRSKESLVKLKRLTKDGISQVENVRKASEKRLSKESKLKLDQTNNEDLIQEFDRIASLSSGEEPFDQLNTLKVFCQESMSELNNVIDELQRMAIGSQNELEISSFTNCEEVAILTKRMNQHTSLLKKKIDVEKESISTALATDQSSLFLGNINKVEDHCKLLQNQKDQHLEEFLMANDKCQKITENILYSNFEERQIMKNELEPEIDNLANEVESLKGKCSLNAQKLNYLCKFLKAKEKEGKILTADNSKRIARLSSKRSQYQREYEMLTKDSVKRELELAKEVESLRISLAMAEDRYWSLCQDKSGKFYDLWSLLDGEANRKRNEVQLIHRSIREKLLEANQPIEPLQLNLPKLEKFGEDVIADINQYWNNFSETIAVQVTPLWEIVEIAMEKFIRLKEADKSQKKFALLSGGESSEHLDNRRRKQKDENEKRKVPSQVFYSEEKTTKKQSKDIKG</sequence>
<dbReference type="PANTHER" id="PTHR21625:SF1">
    <property type="entry name" value="DYNEIN REGULATORY COMPLEX PROTEIN 1"/>
    <property type="match status" value="1"/>
</dbReference>
<evidence type="ECO:0000313" key="2">
    <source>
        <dbReference type="EMBL" id="KAK2726030.1"/>
    </source>
</evidence>